<dbReference type="AlphaFoldDB" id="A0A4P8XMG0"/>
<proteinExistence type="predicted"/>
<keyword evidence="1" id="KW-0812">Transmembrane</keyword>
<evidence type="ECO:0000256" key="1">
    <source>
        <dbReference type="SAM" id="Phobius"/>
    </source>
</evidence>
<reference evidence="4 5" key="1">
    <citation type="submission" date="2019-05" db="EMBL/GenBank/DDBJ databases">
        <authorList>
            <person name="Chen C."/>
        </authorList>
    </citation>
    <scope>NUCLEOTIDE SEQUENCE [LARGE SCALE GENOMIC DNA]</scope>
    <source>
        <strain evidence="4 5">HB172198</strain>
    </source>
</reference>
<dbReference type="SUPFAM" id="SSF52317">
    <property type="entry name" value="Class I glutamine amidotransferase-like"/>
    <property type="match status" value="1"/>
</dbReference>
<accession>A0A4P8XMG0</accession>
<keyword evidence="2" id="KW-0732">Signal</keyword>
<evidence type="ECO:0000313" key="4">
    <source>
        <dbReference type="EMBL" id="QCT03976.1"/>
    </source>
</evidence>
<dbReference type="InterPro" id="IPR055831">
    <property type="entry name" value="DUF7408"/>
</dbReference>
<evidence type="ECO:0000313" key="5">
    <source>
        <dbReference type="Proteomes" id="UP000300879"/>
    </source>
</evidence>
<keyword evidence="1" id="KW-0472">Membrane</keyword>
<evidence type="ECO:0000259" key="3">
    <source>
        <dbReference type="Pfam" id="PF24157"/>
    </source>
</evidence>
<evidence type="ECO:0000256" key="2">
    <source>
        <dbReference type="SAM" id="SignalP"/>
    </source>
</evidence>
<protein>
    <recommendedName>
        <fullName evidence="3">DUF7408 domain-containing protein</fullName>
    </recommendedName>
</protein>
<sequence length="783" mass="85702">MSLSMIRKGCLLLTAILLLAAGLAVPQLSGTANAAPQVEMQTELGYEGVFKQGKWNPLRIMLKSSEDLAGDIVIQLQNNNGMGEAASYVQRVELPKDTEKEIVIAIPGVFLTKDNNTITFYEGSYSEGKPVAISGSKTYLTKSAVASTLVGVLSADPDTMNFLNTLNGKGNSIIRAPLQADDIYEDAMLLDGLDVLVMNNFASDTLTERQQESINSWVQSGGTLVLSGGAGYAKTSAPFLDIAPVQPEGTMDVDSLPELVQLGRKPLSLADTLTLSKGSVVEGAVVDTITAGAPLFAHRDVGQGKVRYAAYDVSMEPVSSWAGHAAVWASVLKNDLPMSNGGYNPSMDQLSYTLEFFPSIQMPSFPVLLWMLIIYAFVAAPLLYFILKKADKREWAWFLIPLVAVIASAAVYMAGSTDKTEEMAHTLNIVELDGAGLGNIDTATALFTPRSGDYQVEFPQNTYVKTQRRSGGFVTNLGENKNFIRVEQEQTKLELRDMPQWSLAKMWARRAAPEQTGQFAVTLDINDNGEIAGKVTNETLHDLDQVVLVVGGTAYKVGDIPARGTADIPSDKKSMITLMGSDLAYQLYPYQNQGRDSFNRQRDMLSAYTYQQGNFSTSAYVVGWSDEELSSYTVGGSFIPSDQLNLWTQSVELDWSQKGAFSIPYGFLTPQVSQVNATNFFVYPHGIEMGQGSITAEFQLLSNPNARYDEFSIKEIKQGNNITMEIWNAEQAAWEVLPANQNTYDVTDNTERYIVDNQIRLSIQSKGQGMIQMPELTLKGENQ</sequence>
<dbReference type="InterPro" id="IPR029062">
    <property type="entry name" value="Class_I_gatase-like"/>
</dbReference>
<gene>
    <name evidence="4" type="ORF">E6C60_3265</name>
</gene>
<organism evidence="4 5">
    <name type="scientific">Paenibacillus algicola</name>
    <dbReference type="NCBI Taxonomy" id="2565926"/>
    <lineage>
        <taxon>Bacteria</taxon>
        <taxon>Bacillati</taxon>
        <taxon>Bacillota</taxon>
        <taxon>Bacilli</taxon>
        <taxon>Bacillales</taxon>
        <taxon>Paenibacillaceae</taxon>
        <taxon>Paenibacillus</taxon>
    </lineage>
</organism>
<keyword evidence="1" id="KW-1133">Transmembrane helix</keyword>
<keyword evidence="5" id="KW-1185">Reference proteome</keyword>
<dbReference type="EMBL" id="CP040396">
    <property type="protein sequence ID" value="QCT03976.1"/>
    <property type="molecule type" value="Genomic_DNA"/>
</dbReference>
<feature type="signal peptide" evidence="2">
    <location>
        <begin position="1"/>
        <end position="34"/>
    </location>
</feature>
<feature type="chain" id="PRO_5020671946" description="DUF7408 domain-containing protein" evidence="2">
    <location>
        <begin position="35"/>
        <end position="783"/>
    </location>
</feature>
<feature type="domain" description="DUF7408" evidence="3">
    <location>
        <begin position="193"/>
        <end position="311"/>
    </location>
</feature>
<dbReference type="Gene3D" id="3.40.50.880">
    <property type="match status" value="1"/>
</dbReference>
<dbReference type="KEGG" id="palo:E6C60_3265"/>
<feature type="transmembrane region" description="Helical" evidence="1">
    <location>
        <begin position="394"/>
        <end position="415"/>
    </location>
</feature>
<feature type="transmembrane region" description="Helical" evidence="1">
    <location>
        <begin position="367"/>
        <end position="387"/>
    </location>
</feature>
<name>A0A4P8XMG0_9BACL</name>
<dbReference type="Proteomes" id="UP000300879">
    <property type="component" value="Chromosome"/>
</dbReference>
<dbReference type="Pfam" id="PF24157">
    <property type="entry name" value="DUF7408"/>
    <property type="match status" value="1"/>
</dbReference>